<dbReference type="eggNOG" id="COG0566">
    <property type="taxonomic scope" value="Bacteria"/>
</dbReference>
<dbReference type="InterPro" id="IPR051259">
    <property type="entry name" value="rRNA_Methyltransferase"/>
</dbReference>
<evidence type="ECO:0000256" key="1">
    <source>
        <dbReference type="ARBA" id="ARBA00007228"/>
    </source>
</evidence>
<evidence type="ECO:0000259" key="5">
    <source>
        <dbReference type="Pfam" id="PF22435"/>
    </source>
</evidence>
<keyword evidence="7" id="KW-1185">Reference proteome</keyword>
<dbReference type="Gene3D" id="3.30.1330.30">
    <property type="match status" value="1"/>
</dbReference>
<feature type="domain" description="tRNA/rRNA methyltransferase SpoU type" evidence="4">
    <location>
        <begin position="127"/>
        <end position="265"/>
    </location>
</feature>
<organism evidence="6 7">
    <name type="scientific">Chloroherpeton thalassium (strain ATCC 35110 / GB-78)</name>
    <dbReference type="NCBI Taxonomy" id="517418"/>
    <lineage>
        <taxon>Bacteria</taxon>
        <taxon>Pseudomonadati</taxon>
        <taxon>Chlorobiota</taxon>
        <taxon>Chlorobiia</taxon>
        <taxon>Chlorobiales</taxon>
        <taxon>Chloroherpetonaceae</taxon>
        <taxon>Chloroherpeton</taxon>
    </lineage>
</organism>
<dbReference type="GO" id="GO:0008173">
    <property type="term" value="F:RNA methyltransferase activity"/>
    <property type="evidence" value="ECO:0007669"/>
    <property type="project" value="InterPro"/>
</dbReference>
<feature type="domain" description="MRM3-like substrate binding" evidence="5">
    <location>
        <begin position="21"/>
        <end position="104"/>
    </location>
</feature>
<dbReference type="CDD" id="cd18095">
    <property type="entry name" value="SpoU-like_rRNA-MTase"/>
    <property type="match status" value="1"/>
</dbReference>
<protein>
    <submittedName>
        <fullName evidence="6">tRNA/rRNA methyltransferase (SpoU)</fullName>
    </submittedName>
</protein>
<dbReference type="InterPro" id="IPR053888">
    <property type="entry name" value="MRM3-like_sub_bind"/>
</dbReference>
<keyword evidence="3 6" id="KW-0808">Transferase</keyword>
<evidence type="ECO:0000256" key="3">
    <source>
        <dbReference type="ARBA" id="ARBA00022679"/>
    </source>
</evidence>
<evidence type="ECO:0000256" key="2">
    <source>
        <dbReference type="ARBA" id="ARBA00022603"/>
    </source>
</evidence>
<dbReference type="PANTHER" id="PTHR43191">
    <property type="entry name" value="RRNA METHYLTRANSFERASE 3"/>
    <property type="match status" value="1"/>
</dbReference>
<dbReference type="SUPFAM" id="SSF75217">
    <property type="entry name" value="alpha/beta knot"/>
    <property type="match status" value="1"/>
</dbReference>
<evidence type="ECO:0000313" key="7">
    <source>
        <dbReference type="Proteomes" id="UP000001208"/>
    </source>
</evidence>
<dbReference type="AlphaFoldDB" id="B3QYK4"/>
<proteinExistence type="inferred from homology"/>
<dbReference type="PANTHER" id="PTHR43191:SF2">
    <property type="entry name" value="RRNA METHYLTRANSFERASE 3, MITOCHONDRIAL"/>
    <property type="match status" value="1"/>
</dbReference>
<dbReference type="GO" id="GO:0003723">
    <property type="term" value="F:RNA binding"/>
    <property type="evidence" value="ECO:0007669"/>
    <property type="project" value="InterPro"/>
</dbReference>
<sequence length="272" mass="29583">MRGNHENQWVDVPFLSKQKRKFFARLHDKKFREKEQLFLAEGLRTVTELLSACNAEDDLVAIVVKVPIDNDLKKPDCNAGKVFVAEKSDFETISATEQTQGVVGIFRQPKADEASVFQQLEEKKTALVLIWDGIQDPGNAGTMIRTAAWFGADAIFASHDSVDFFNPKVVRASAGSLFALPLIKSASLGFVVDELKQKRLTVYASSPAGTSIWEVSKPKKTALIIGSEANGVTSALFLKTDQQITIPGNSSAVESLNAAISAGILTAAFMPH</sequence>
<dbReference type="InterPro" id="IPR029026">
    <property type="entry name" value="tRNA_m1G_MTases_N"/>
</dbReference>
<name>B3QYK4_CHLT3</name>
<dbReference type="Proteomes" id="UP000001208">
    <property type="component" value="Chromosome"/>
</dbReference>
<dbReference type="EMBL" id="CP001100">
    <property type="protein sequence ID" value="ACF13632.1"/>
    <property type="molecule type" value="Genomic_DNA"/>
</dbReference>
<accession>B3QYK4</accession>
<dbReference type="RefSeq" id="WP_012499716.1">
    <property type="nucleotide sequence ID" value="NC_011026.1"/>
</dbReference>
<comment type="similarity">
    <text evidence="1">Belongs to the class IV-like SAM-binding methyltransferase superfamily. RNA methyltransferase TrmH family.</text>
</comment>
<dbReference type="InterPro" id="IPR029028">
    <property type="entry name" value="Alpha/beta_knot_MTases"/>
</dbReference>
<dbReference type="KEGG" id="cts:Ctha_1168"/>
<dbReference type="SUPFAM" id="SSF55315">
    <property type="entry name" value="L30e-like"/>
    <property type="match status" value="1"/>
</dbReference>
<dbReference type="InterPro" id="IPR001537">
    <property type="entry name" value="SpoU_MeTrfase"/>
</dbReference>
<dbReference type="HOGENOM" id="CLU_021322_3_2_10"/>
<dbReference type="GO" id="GO:0032259">
    <property type="term" value="P:methylation"/>
    <property type="evidence" value="ECO:0007669"/>
    <property type="project" value="UniProtKB-KW"/>
</dbReference>
<gene>
    <name evidence="6" type="ordered locus">Ctha_1168</name>
</gene>
<dbReference type="GO" id="GO:0006396">
    <property type="term" value="P:RNA processing"/>
    <property type="evidence" value="ECO:0007669"/>
    <property type="project" value="InterPro"/>
</dbReference>
<dbReference type="OrthoDB" id="9785673at2"/>
<dbReference type="Pfam" id="PF22435">
    <property type="entry name" value="MRM3-like_sub_bind"/>
    <property type="match status" value="1"/>
</dbReference>
<evidence type="ECO:0000259" key="4">
    <source>
        <dbReference type="Pfam" id="PF00588"/>
    </source>
</evidence>
<dbReference type="STRING" id="517418.Ctha_1168"/>
<keyword evidence="2 6" id="KW-0489">Methyltransferase</keyword>
<dbReference type="InterPro" id="IPR029064">
    <property type="entry name" value="Ribosomal_eL30-like_sf"/>
</dbReference>
<dbReference type="Pfam" id="PF00588">
    <property type="entry name" value="SpoU_methylase"/>
    <property type="match status" value="1"/>
</dbReference>
<evidence type="ECO:0000313" key="6">
    <source>
        <dbReference type="EMBL" id="ACF13632.1"/>
    </source>
</evidence>
<dbReference type="Gene3D" id="3.40.1280.10">
    <property type="match status" value="1"/>
</dbReference>
<reference evidence="6 7" key="1">
    <citation type="submission" date="2008-06" db="EMBL/GenBank/DDBJ databases">
        <title>Complete sequence of Chloroherpeton thalassium ATCC 35110.</title>
        <authorList>
            <consortium name="US DOE Joint Genome Institute"/>
            <person name="Lucas S."/>
            <person name="Copeland A."/>
            <person name="Lapidus A."/>
            <person name="Glavina del Rio T."/>
            <person name="Dalin E."/>
            <person name="Tice H."/>
            <person name="Bruce D."/>
            <person name="Goodwin L."/>
            <person name="Pitluck S."/>
            <person name="Schmutz J."/>
            <person name="Larimer F."/>
            <person name="Land M."/>
            <person name="Hauser L."/>
            <person name="Kyrpides N."/>
            <person name="Mikhailova N."/>
            <person name="Liu Z."/>
            <person name="Li T."/>
            <person name="Zhao F."/>
            <person name="Overmann J."/>
            <person name="Bryant D.A."/>
            <person name="Richardson P."/>
        </authorList>
    </citation>
    <scope>NUCLEOTIDE SEQUENCE [LARGE SCALE GENOMIC DNA]</scope>
    <source>
        <strain evidence="7">ATCC 35110 / GB-78</strain>
    </source>
</reference>